<dbReference type="SUPFAM" id="SSF48371">
    <property type="entry name" value="ARM repeat"/>
    <property type="match status" value="1"/>
</dbReference>
<dbReference type="InterPro" id="IPR016024">
    <property type="entry name" value="ARM-type_fold"/>
</dbReference>
<sequence>MSRASSCSAGGRAASVAASAVMSTSARISGGKDAMSSACACAGVGAAAAAAPDVAIAASRWCSDASTTKDKKSGVKSTLKTRAAAFGVLTELALCVPAAFTSNENETETEKKTRKDALGAVAAACAGALVSAGVDERGASGHNAFADGSAAGISELRVAASRFACVAARFFAEKERSSLLTTLAPPLVAATRDAYYKTAAEAFAACEALVPAFALALGSEEARTGSDPESSTLDALVSTATSLVSAAAEGVGAADRDAEVKAAATRCAGAACSMLAPFVSRDVVVNTVASLVERLGNEATRLGATKALSSVFASERSDTLSFAVAAVSEKAAKALTPFTRQADRALRHVALDALYSLVARPALGHEDENEDEDASSLLSDAIVADVVTDAAGCAVDAEPAAAATALRLASAALRRASTLPSSAEAARVSCLPAAVALVKGASASSLFGAKSRSRARQALGATGAEGAGRIVPGVDEKSVVDTPRSLRDALRCFFGHLVTSGRCDHTQILELLLQEKTETTDANGDTNASLSLSSRDAGAVAIAECAASACASAGGNAVADAAKELVTRLEAEKAKGVRFGYRSRLAMYCLGELARLPPRTSVASSDDANAKHAKAAKTGSKKKQKKAPSSSSEKSSSSSVSAFRDDAVASTFEALVRDAFETRAVDESFLTAAAFALGGACAGVENRARFLPVVIDGASNSSSDQRAAYAFLVSAREAVDGFSFSSDSFFTETETKSLVECLLRNADSAEEEGARAVVAECLGRLAARDENAALVRRLEADANDASASAGRRATAVDAAKHALVHASFTTREQHYDLLGKLPGFVNDTTLASNTDARTRVAAMRCLSAAAHADADALVSERFNDWIAKVAPCLFAQTPVDTSLVRVVDLGPFKHTVDDGLETRKAAFECLATLLDAFRTSAEGAASRGDCDFLANAPSGFANGVAAAAALGSKDHYDVKIVAHGLVCALVKGSVLGTEALRLVLPDLCVAFRGTLLSKLKSDAVKQEIDRADDLARSCLRAVASVNARLHADDRSGKETDPVFRAFLAEAVMTEKHGKMFDDAVVAFAEEEGVARA</sequence>
<evidence type="ECO:0000256" key="3">
    <source>
        <dbReference type="ARBA" id="ARBA00022786"/>
    </source>
</evidence>
<comment type="similarity">
    <text evidence="1">Belongs to the CAND family.</text>
</comment>
<dbReference type="InterPro" id="IPR011989">
    <property type="entry name" value="ARM-like"/>
</dbReference>
<organism evidence="6">
    <name type="scientific">Micromonas pusilla</name>
    <name type="common">Picoplanktonic green alga</name>
    <name type="synonym">Chromulina pusilla</name>
    <dbReference type="NCBI Taxonomy" id="38833"/>
    <lineage>
        <taxon>Eukaryota</taxon>
        <taxon>Viridiplantae</taxon>
        <taxon>Chlorophyta</taxon>
        <taxon>Mamiellophyceae</taxon>
        <taxon>Mamiellales</taxon>
        <taxon>Mamiellaceae</taxon>
        <taxon>Micromonas</taxon>
    </lineage>
</organism>
<feature type="compositionally biased region" description="Low complexity" evidence="4">
    <location>
        <begin position="627"/>
        <end position="638"/>
    </location>
</feature>
<dbReference type="Pfam" id="PF08623">
    <property type="entry name" value="TIP120"/>
    <property type="match status" value="1"/>
</dbReference>
<protein>
    <recommendedName>
        <fullName evidence="5">TATA-binding protein interacting (TIP20) domain-containing protein</fullName>
    </recommendedName>
</protein>
<dbReference type="AlphaFoldDB" id="A0A7S0CSN2"/>
<dbReference type="InterPro" id="IPR039852">
    <property type="entry name" value="CAND1/CAND2"/>
</dbReference>
<proteinExistence type="inferred from homology"/>
<evidence type="ECO:0000259" key="5">
    <source>
        <dbReference type="Pfam" id="PF08623"/>
    </source>
</evidence>
<reference evidence="6" key="1">
    <citation type="submission" date="2021-01" db="EMBL/GenBank/DDBJ databases">
        <authorList>
            <person name="Corre E."/>
            <person name="Pelletier E."/>
            <person name="Niang G."/>
            <person name="Scheremetjew M."/>
            <person name="Finn R."/>
            <person name="Kale V."/>
            <person name="Holt S."/>
            <person name="Cochrane G."/>
            <person name="Meng A."/>
            <person name="Brown T."/>
            <person name="Cohen L."/>
        </authorList>
    </citation>
    <scope>NUCLEOTIDE SEQUENCE</scope>
    <source>
        <strain evidence="6">CCAC1681</strain>
    </source>
</reference>
<dbReference type="InterPro" id="IPR013932">
    <property type="entry name" value="TATA-bd_TIP120"/>
</dbReference>
<dbReference type="Gene3D" id="1.25.10.10">
    <property type="entry name" value="Leucine-rich Repeat Variant"/>
    <property type="match status" value="1"/>
</dbReference>
<evidence type="ECO:0000256" key="1">
    <source>
        <dbReference type="ARBA" id="ARBA00007657"/>
    </source>
</evidence>
<keyword evidence="2" id="KW-0677">Repeat</keyword>
<name>A0A7S0CSN2_MICPS</name>
<keyword evidence="3" id="KW-0833">Ubl conjugation pathway</keyword>
<evidence type="ECO:0000313" key="6">
    <source>
        <dbReference type="EMBL" id="CAD8432914.1"/>
    </source>
</evidence>
<feature type="domain" description="TATA-binding protein interacting (TIP20)" evidence="5">
    <location>
        <begin position="866"/>
        <end position="1046"/>
    </location>
</feature>
<dbReference type="PANTHER" id="PTHR12696">
    <property type="entry name" value="TIP120"/>
    <property type="match status" value="1"/>
</dbReference>
<feature type="compositionally biased region" description="Basic residues" evidence="4">
    <location>
        <begin position="611"/>
        <end position="626"/>
    </location>
</feature>
<dbReference type="GO" id="GO:0010265">
    <property type="term" value="P:SCF complex assembly"/>
    <property type="evidence" value="ECO:0007669"/>
    <property type="project" value="InterPro"/>
</dbReference>
<evidence type="ECO:0000256" key="2">
    <source>
        <dbReference type="ARBA" id="ARBA00022737"/>
    </source>
</evidence>
<evidence type="ECO:0000256" key="4">
    <source>
        <dbReference type="SAM" id="MobiDB-lite"/>
    </source>
</evidence>
<accession>A0A7S0CSN2</accession>
<dbReference type="EMBL" id="HBEN01002771">
    <property type="protein sequence ID" value="CAD8432914.1"/>
    <property type="molecule type" value="Transcribed_RNA"/>
</dbReference>
<gene>
    <name evidence="6" type="ORF">MSP1401_LOCUS2264</name>
</gene>
<feature type="region of interest" description="Disordered" evidence="4">
    <location>
        <begin position="600"/>
        <end position="638"/>
    </location>
</feature>